<feature type="signal peptide" evidence="2">
    <location>
        <begin position="1"/>
        <end position="18"/>
    </location>
</feature>
<organism evidence="3 4">
    <name type="scientific">Desulfosarcina alkanivorans</name>
    <dbReference type="NCBI Taxonomy" id="571177"/>
    <lineage>
        <taxon>Bacteria</taxon>
        <taxon>Pseudomonadati</taxon>
        <taxon>Thermodesulfobacteriota</taxon>
        <taxon>Desulfobacteria</taxon>
        <taxon>Desulfobacterales</taxon>
        <taxon>Desulfosarcinaceae</taxon>
        <taxon>Desulfosarcina</taxon>
    </lineage>
</organism>
<proteinExistence type="predicted"/>
<evidence type="ECO:0000313" key="3">
    <source>
        <dbReference type="EMBL" id="BBO68516.1"/>
    </source>
</evidence>
<dbReference type="KEGG" id="dalk:DSCA_24460"/>
<protein>
    <recommendedName>
        <fullName evidence="5">Secreted protein</fullName>
    </recommendedName>
</protein>
<feature type="region of interest" description="Disordered" evidence="1">
    <location>
        <begin position="50"/>
        <end position="104"/>
    </location>
</feature>
<reference evidence="3 4" key="1">
    <citation type="submission" date="2019-11" db="EMBL/GenBank/DDBJ databases">
        <title>Comparative genomics of hydrocarbon-degrading Desulfosarcina strains.</title>
        <authorList>
            <person name="Watanabe M."/>
            <person name="Kojima H."/>
            <person name="Fukui M."/>
        </authorList>
    </citation>
    <scope>NUCLEOTIDE SEQUENCE [LARGE SCALE GENOMIC DNA]</scope>
    <source>
        <strain evidence="3 4">PL12</strain>
    </source>
</reference>
<dbReference type="EMBL" id="AP021874">
    <property type="protein sequence ID" value="BBO68516.1"/>
    <property type="molecule type" value="Genomic_DNA"/>
</dbReference>
<evidence type="ECO:0000256" key="2">
    <source>
        <dbReference type="SAM" id="SignalP"/>
    </source>
</evidence>
<dbReference type="Proteomes" id="UP000427906">
    <property type="component" value="Chromosome"/>
</dbReference>
<evidence type="ECO:0008006" key="5">
    <source>
        <dbReference type="Google" id="ProtNLM"/>
    </source>
</evidence>
<evidence type="ECO:0000256" key="1">
    <source>
        <dbReference type="SAM" id="MobiDB-lite"/>
    </source>
</evidence>
<keyword evidence="4" id="KW-1185">Reference proteome</keyword>
<name>A0A5K7YHC2_9BACT</name>
<accession>A0A5K7YHC2</accession>
<feature type="compositionally biased region" description="Basic and acidic residues" evidence="1">
    <location>
        <begin position="79"/>
        <end position="90"/>
    </location>
</feature>
<feature type="chain" id="PRO_5024347573" description="Secreted protein" evidence="2">
    <location>
        <begin position="19"/>
        <end position="104"/>
    </location>
</feature>
<evidence type="ECO:0000313" key="4">
    <source>
        <dbReference type="Proteomes" id="UP000427906"/>
    </source>
</evidence>
<keyword evidence="2" id="KW-0732">Signal</keyword>
<gene>
    <name evidence="3" type="ORF">DSCA_24460</name>
</gene>
<sequence>MCTAVLSVCMTAAFPGVAMDWTASPGVTGLDGAPPCRWCVLFARVDDAGMSASGPLEDAAPEARKDPESDSKTSPAESEPDRLEEFRPTEEIEADQGVDFPYDI</sequence>
<dbReference type="AlphaFoldDB" id="A0A5K7YHC2"/>
<feature type="compositionally biased region" description="Basic and acidic residues" evidence="1">
    <location>
        <begin position="61"/>
        <end position="71"/>
    </location>
</feature>